<geneLocation type="plasmid" evidence="4">
    <name>ppz01</name>
</geneLocation>
<dbReference type="Pfam" id="PF07331">
    <property type="entry name" value="TctB"/>
    <property type="match status" value="1"/>
</dbReference>
<keyword evidence="1" id="KW-0472">Membrane</keyword>
<feature type="transmembrane region" description="Helical" evidence="1">
    <location>
        <begin position="122"/>
        <end position="144"/>
    </location>
</feature>
<dbReference type="EMBL" id="CP025431">
    <property type="protein sequence ID" value="AUH66505.1"/>
    <property type="molecule type" value="Genomic_DNA"/>
</dbReference>
<dbReference type="Proteomes" id="UP000234530">
    <property type="component" value="Plasmid pPZ01"/>
</dbReference>
<evidence type="ECO:0000256" key="1">
    <source>
        <dbReference type="SAM" id="Phobius"/>
    </source>
</evidence>
<keyword evidence="1" id="KW-0812">Transmembrane</keyword>
<gene>
    <name evidence="3" type="ORF">CX676_19535</name>
</gene>
<dbReference type="KEGG" id="pzh:CX676_19535"/>
<keyword evidence="4" id="KW-1185">Reference proteome</keyword>
<feature type="transmembrane region" description="Helical" evidence="1">
    <location>
        <begin position="39"/>
        <end position="62"/>
    </location>
</feature>
<keyword evidence="1" id="KW-1133">Transmembrane helix</keyword>
<evidence type="ECO:0000313" key="3">
    <source>
        <dbReference type="EMBL" id="AUH66505.1"/>
    </source>
</evidence>
<feature type="transmembrane region" description="Helical" evidence="1">
    <location>
        <begin position="83"/>
        <end position="116"/>
    </location>
</feature>
<dbReference type="OrthoDB" id="8719755at2"/>
<proteinExistence type="predicted"/>
<dbReference type="RefSeq" id="WP_101754476.1">
    <property type="nucleotide sequence ID" value="NZ_CP025431.1"/>
</dbReference>
<dbReference type="InterPro" id="IPR009936">
    <property type="entry name" value="DUF1468"/>
</dbReference>
<sequence length="157" mass="16536">MKLNDALLGGFFLVLALWIGAEALTMPRMSGTVIGAGTFPLIVAAIMAVGGAVLMVSGLRYLADGPIAALQPWLAQRDALRRAGATILFVLLYALLGQTIGFPLLVPAMMVALLWLTTGRPLLSLILGGAISAGVWLLFARILMVPLPLGLLARLIY</sequence>
<feature type="domain" description="DUF1468" evidence="2">
    <location>
        <begin position="8"/>
        <end position="148"/>
    </location>
</feature>
<name>A0A2H5F4N9_9RHOB</name>
<evidence type="ECO:0000259" key="2">
    <source>
        <dbReference type="Pfam" id="PF07331"/>
    </source>
</evidence>
<keyword evidence="3" id="KW-0614">Plasmid</keyword>
<evidence type="ECO:0000313" key="4">
    <source>
        <dbReference type="Proteomes" id="UP000234530"/>
    </source>
</evidence>
<dbReference type="AlphaFoldDB" id="A0A2H5F4N9"/>
<protein>
    <recommendedName>
        <fullName evidence="2">DUF1468 domain-containing protein</fullName>
    </recommendedName>
</protein>
<organism evidence="3 4">
    <name type="scientific">Paracoccus zhejiangensis</name>
    <dbReference type="NCBI Taxonomy" id="1077935"/>
    <lineage>
        <taxon>Bacteria</taxon>
        <taxon>Pseudomonadati</taxon>
        <taxon>Pseudomonadota</taxon>
        <taxon>Alphaproteobacteria</taxon>
        <taxon>Rhodobacterales</taxon>
        <taxon>Paracoccaceae</taxon>
        <taxon>Paracoccus</taxon>
    </lineage>
</organism>
<accession>A0A2H5F4N9</accession>
<reference evidence="3 4" key="1">
    <citation type="journal article" date="2013" name="Antonie Van Leeuwenhoek">
        <title>Paracoccus zhejiangensis sp. nov., isolated from activated sludge in wastewater-treatment system.</title>
        <authorList>
            <person name="Wu Z.G."/>
            <person name="Zhang D.F."/>
            <person name="Liu Y.L."/>
            <person name="Wang F."/>
            <person name="Jiang X."/>
            <person name="Li C."/>
            <person name="Li S.P."/>
            <person name="Hong Q."/>
            <person name="Li W.J."/>
        </authorList>
    </citation>
    <scope>NUCLEOTIDE SEQUENCE [LARGE SCALE GENOMIC DNA]</scope>
    <source>
        <strain evidence="3 4">J6</strain>
        <plasmid evidence="4">Plasmid ppz01</plasmid>
    </source>
</reference>